<evidence type="ECO:0000313" key="2">
    <source>
        <dbReference type="Proteomes" id="UP000199584"/>
    </source>
</evidence>
<proteinExistence type="predicted"/>
<sequence length="142" mass="14963">LGCLTSLTVAQVLGSAEVAASPTHPAALAFSVALSTCTLRIGTSRLPLSPPSRPSRERARCTLCRACHLRSAGLPCLSAGCPTSSAGCRPHNLLRDKPGGFSAKVSHVIRMSPAKAQVLHFPRELHPGIYREARSIGSYYSS</sequence>
<reference evidence="2" key="1">
    <citation type="submission" date="2016-10" db="EMBL/GenBank/DDBJ databases">
        <authorList>
            <person name="Varghese N."/>
            <person name="Submissions S."/>
        </authorList>
    </citation>
    <scope>NUCLEOTIDE SEQUENCE [LARGE SCALE GENOMIC DNA]</scope>
    <source>
        <strain evidence="2">DSM 3669</strain>
    </source>
</reference>
<gene>
    <name evidence="1" type="ORF">SAMN05660706_15211</name>
</gene>
<organism evidence="1 2">
    <name type="scientific">Desulfoscipio geothermicus DSM 3669</name>
    <dbReference type="NCBI Taxonomy" id="1121426"/>
    <lineage>
        <taxon>Bacteria</taxon>
        <taxon>Bacillati</taxon>
        <taxon>Bacillota</taxon>
        <taxon>Clostridia</taxon>
        <taxon>Eubacteriales</taxon>
        <taxon>Desulfallaceae</taxon>
        <taxon>Desulfoscipio</taxon>
    </lineage>
</organism>
<protein>
    <submittedName>
        <fullName evidence="1">Uncharacterized protein</fullName>
    </submittedName>
</protein>
<evidence type="ECO:0000313" key="1">
    <source>
        <dbReference type="EMBL" id="SFR18075.1"/>
    </source>
</evidence>
<feature type="non-terminal residue" evidence="1">
    <location>
        <position position="1"/>
    </location>
</feature>
<dbReference type="AlphaFoldDB" id="A0A1I6EK67"/>
<keyword evidence="2" id="KW-1185">Reference proteome</keyword>
<name>A0A1I6EK67_9FIRM</name>
<accession>A0A1I6EK67</accession>
<dbReference type="EMBL" id="FOYM01000052">
    <property type="protein sequence ID" value="SFR18075.1"/>
    <property type="molecule type" value="Genomic_DNA"/>
</dbReference>
<dbReference type="Proteomes" id="UP000199584">
    <property type="component" value="Unassembled WGS sequence"/>
</dbReference>